<dbReference type="PANTHER" id="PTHR43428">
    <property type="entry name" value="ARSENATE REDUCTASE"/>
    <property type="match status" value="1"/>
</dbReference>
<dbReference type="SUPFAM" id="SSF52788">
    <property type="entry name" value="Phosphotyrosine protein phosphatases I"/>
    <property type="match status" value="1"/>
</dbReference>
<evidence type="ECO:0000256" key="1">
    <source>
        <dbReference type="ARBA" id="ARBA00022849"/>
    </source>
</evidence>
<sequence length="148" mass="16675">MNTKKRVLFLCTGNSARSQMAEAFLRRYAGDFFEVHSAGFEPRGIHPLTIKVMEEVGFDLSGHSSKGVERYLGKTLVQILITVCDKAEKNCPTVWPGVTQRLHWSFEDPGAFEGSDAEKLARFRAVRDEMDRKIRAWLAEQGIAIQTA</sequence>
<feature type="domain" description="Phosphotyrosine protein phosphatase I" evidence="2">
    <location>
        <begin position="5"/>
        <end position="140"/>
    </location>
</feature>
<dbReference type="PANTHER" id="PTHR43428:SF1">
    <property type="entry name" value="ARSENATE REDUCTASE"/>
    <property type="match status" value="1"/>
</dbReference>
<protein>
    <submittedName>
        <fullName evidence="3">Arsenate reductase ArsC</fullName>
    </submittedName>
</protein>
<name>A0A7C4KKW3_9CHLR</name>
<organism evidence="3">
    <name type="scientific">Anaerolinea thermolimosa</name>
    <dbReference type="NCBI Taxonomy" id="229919"/>
    <lineage>
        <taxon>Bacteria</taxon>
        <taxon>Bacillati</taxon>
        <taxon>Chloroflexota</taxon>
        <taxon>Anaerolineae</taxon>
        <taxon>Anaerolineales</taxon>
        <taxon>Anaerolineaceae</taxon>
        <taxon>Anaerolinea</taxon>
    </lineage>
</organism>
<dbReference type="InterPro" id="IPR036196">
    <property type="entry name" value="Ptyr_pPase_sf"/>
</dbReference>
<proteinExistence type="predicted"/>
<dbReference type="SMART" id="SM00226">
    <property type="entry name" value="LMWPc"/>
    <property type="match status" value="1"/>
</dbReference>
<comment type="caution">
    <text evidence="3">The sequence shown here is derived from an EMBL/GenBank/DDBJ whole genome shotgun (WGS) entry which is preliminary data.</text>
</comment>
<gene>
    <name evidence="3" type="ORF">ENT37_12760</name>
</gene>
<reference evidence="3" key="1">
    <citation type="journal article" date="2020" name="mSystems">
        <title>Genome- and Community-Level Interaction Insights into Carbon Utilization and Element Cycling Functions of Hydrothermarchaeota in Hydrothermal Sediment.</title>
        <authorList>
            <person name="Zhou Z."/>
            <person name="Liu Y."/>
            <person name="Xu W."/>
            <person name="Pan J."/>
            <person name="Luo Z.H."/>
            <person name="Li M."/>
        </authorList>
    </citation>
    <scope>NUCLEOTIDE SEQUENCE [LARGE SCALE GENOMIC DNA]</scope>
    <source>
        <strain evidence="3">SpSt-573</strain>
    </source>
</reference>
<dbReference type="EMBL" id="DSYK01000638">
    <property type="protein sequence ID" value="HGS22719.1"/>
    <property type="molecule type" value="Genomic_DNA"/>
</dbReference>
<evidence type="ECO:0000313" key="3">
    <source>
        <dbReference type="EMBL" id="HGS22719.1"/>
    </source>
</evidence>
<dbReference type="CDD" id="cd16345">
    <property type="entry name" value="LMWP_ArsC"/>
    <property type="match status" value="1"/>
</dbReference>
<dbReference type="Pfam" id="PF01451">
    <property type="entry name" value="LMWPc"/>
    <property type="match status" value="1"/>
</dbReference>
<evidence type="ECO:0000259" key="2">
    <source>
        <dbReference type="SMART" id="SM00226"/>
    </source>
</evidence>
<dbReference type="InterPro" id="IPR023485">
    <property type="entry name" value="Ptyr_pPase"/>
</dbReference>
<dbReference type="AlphaFoldDB" id="A0A7C4KKW3"/>
<keyword evidence="1" id="KW-0059">Arsenical resistance</keyword>
<dbReference type="Gene3D" id="3.40.50.2300">
    <property type="match status" value="1"/>
</dbReference>
<dbReference type="GO" id="GO:0046685">
    <property type="term" value="P:response to arsenic-containing substance"/>
    <property type="evidence" value="ECO:0007669"/>
    <property type="project" value="UniProtKB-KW"/>
</dbReference>
<accession>A0A7C4KKW3</accession>